<feature type="domain" description="FAS1-like dehydratase" evidence="1">
    <location>
        <begin position="41"/>
        <end position="134"/>
    </location>
</feature>
<accession>A0A6I4M9V6</accession>
<dbReference type="SUPFAM" id="SSF54637">
    <property type="entry name" value="Thioesterase/thiol ester dehydrase-isomerase"/>
    <property type="match status" value="2"/>
</dbReference>
<dbReference type="CDD" id="cd03441">
    <property type="entry name" value="R_hydratase_like"/>
    <property type="match status" value="1"/>
</dbReference>
<dbReference type="EMBL" id="WBMS02000007">
    <property type="protein sequence ID" value="MWA00857.1"/>
    <property type="molecule type" value="Genomic_DNA"/>
</dbReference>
<name>A0A6I4M9V6_9ACTN</name>
<dbReference type="Pfam" id="PF13452">
    <property type="entry name" value="FAS1_DH_region"/>
    <property type="match status" value="1"/>
</dbReference>
<proteinExistence type="predicted"/>
<comment type="caution">
    <text evidence="2">The sequence shown here is derived from an EMBL/GenBank/DDBJ whole genome shotgun (WGS) entry which is preliminary data.</text>
</comment>
<dbReference type="InterPro" id="IPR039569">
    <property type="entry name" value="FAS1-like_DH_region"/>
</dbReference>
<dbReference type="AlphaFoldDB" id="A0A6I4M9V6"/>
<dbReference type="RefSeq" id="WP_151593388.1">
    <property type="nucleotide sequence ID" value="NZ_WBMS02000007.1"/>
</dbReference>
<reference evidence="2" key="1">
    <citation type="submission" date="2019-12" db="EMBL/GenBank/DDBJ databases">
        <title>Actinomadura physcomitrii sp. nov., a novel actinomycete isolated from moss [Physcomitrium sphaericum (Ludw) Fuernr].</title>
        <authorList>
            <person name="Zhuang X."/>
        </authorList>
    </citation>
    <scope>NUCLEOTIDE SEQUENCE [LARGE SCALE GENOMIC DNA]</scope>
    <source>
        <strain evidence="2">LD22</strain>
    </source>
</reference>
<evidence type="ECO:0000313" key="2">
    <source>
        <dbReference type="EMBL" id="MWA00857.1"/>
    </source>
</evidence>
<keyword evidence="3" id="KW-1185">Reference proteome</keyword>
<organism evidence="2 3">
    <name type="scientific">Actinomadura physcomitrii</name>
    <dbReference type="NCBI Taxonomy" id="2650748"/>
    <lineage>
        <taxon>Bacteria</taxon>
        <taxon>Bacillati</taxon>
        <taxon>Actinomycetota</taxon>
        <taxon>Actinomycetes</taxon>
        <taxon>Streptosporangiales</taxon>
        <taxon>Thermomonosporaceae</taxon>
        <taxon>Actinomadura</taxon>
    </lineage>
</organism>
<gene>
    <name evidence="2" type="ORF">F8568_010780</name>
</gene>
<evidence type="ECO:0000259" key="1">
    <source>
        <dbReference type="Pfam" id="PF13452"/>
    </source>
</evidence>
<dbReference type="Gene3D" id="3.10.129.10">
    <property type="entry name" value="Hotdog Thioesterase"/>
    <property type="match status" value="2"/>
</dbReference>
<evidence type="ECO:0000313" key="3">
    <source>
        <dbReference type="Proteomes" id="UP000462055"/>
    </source>
</evidence>
<sequence>MRTKESFQKAPTRQQFGILTDEAIEQSRKRLGVPQPQHNPPHNYEVTWDGVRHFAFGYGDDNPLYCDPGYAASSRWGKLIAPPTFLYTMGEDAAPKPSPETKALLKGDPFAGLGSYQAVMEFEWWRPLEQGDRCRVLQAQVGVQPKPSRFGKRTVHITHDYIYTNGAGDLHAVRRGTWINAERHTSKKVAKEKLVQEPYTPEQLAEIDAAYAAETRRGAEPRHFEDVRIGDELQPRVKGPLTTTDVVVWHLGWGMQLTPPGSFRLAHRIRRKAPGLYPPNDLNIPDTVQRLHWEPKRAQELGLPSSYDYGGMRETWLCHIITDWMGDDAWLWKLRCEHRKFNYIGDVTWVRGKVVDKVRQDGRNEVHLEVWCENQRGETTTPGTAVVLLPSRSAPRVELPAPPATDLDGMVRHELVRYGVGDQEDTE</sequence>
<protein>
    <submittedName>
        <fullName evidence="2">Acyl dehydratase</fullName>
    </submittedName>
</protein>
<dbReference type="Proteomes" id="UP000462055">
    <property type="component" value="Unassembled WGS sequence"/>
</dbReference>
<dbReference type="InterPro" id="IPR029069">
    <property type="entry name" value="HotDog_dom_sf"/>
</dbReference>